<dbReference type="InParanoid" id="A0A6J0C2B1"/>
<dbReference type="Gene3D" id="2.40.10.10">
    <property type="entry name" value="Trypsin-like serine proteases"/>
    <property type="match status" value="2"/>
</dbReference>
<gene>
    <name evidence="13" type="primary">LOC107225447</name>
</gene>
<dbReference type="GO" id="GO:0004252">
    <property type="term" value="F:serine-type endopeptidase activity"/>
    <property type="evidence" value="ECO:0007669"/>
    <property type="project" value="UniProtKB-EC"/>
</dbReference>
<name>A0A6J0C2B1_NEOLC</name>
<evidence type="ECO:0000259" key="11">
    <source>
        <dbReference type="PROSITE" id="PS50240"/>
    </source>
</evidence>
<dbReference type="InterPro" id="IPR043504">
    <property type="entry name" value="Peptidase_S1_PA_chymotrypsin"/>
</dbReference>
<dbReference type="GO" id="GO:0005576">
    <property type="term" value="C:extracellular region"/>
    <property type="evidence" value="ECO:0007669"/>
    <property type="project" value="UniProtKB-SubCell"/>
</dbReference>
<dbReference type="PANTHER" id="PTHR24276">
    <property type="entry name" value="POLYSERASE-RELATED"/>
    <property type="match status" value="1"/>
</dbReference>
<dbReference type="InterPro" id="IPR050430">
    <property type="entry name" value="Peptidase_S1"/>
</dbReference>
<dbReference type="PROSITE" id="PS00135">
    <property type="entry name" value="TRYPSIN_SER"/>
    <property type="match status" value="1"/>
</dbReference>
<dbReference type="OrthoDB" id="60866at2759"/>
<dbReference type="GO" id="GO:0016485">
    <property type="term" value="P:protein processing"/>
    <property type="evidence" value="ECO:0007669"/>
    <property type="project" value="UniProtKB-ARBA"/>
</dbReference>
<dbReference type="PRINTS" id="PR00722">
    <property type="entry name" value="CHYMOTRYPSIN"/>
</dbReference>
<evidence type="ECO:0000313" key="13">
    <source>
        <dbReference type="RefSeq" id="XP_015521411.1"/>
    </source>
</evidence>
<proteinExistence type="inferred from homology"/>
<keyword evidence="10" id="KW-0732">Signal</keyword>
<dbReference type="KEGG" id="nlo:107225447"/>
<feature type="domain" description="Peptidase S1" evidence="11">
    <location>
        <begin position="33"/>
        <end position="252"/>
    </location>
</feature>
<keyword evidence="7" id="KW-1015">Disulfide bond</keyword>
<dbReference type="AlphaFoldDB" id="A0A6J0C2B1"/>
<evidence type="ECO:0000256" key="1">
    <source>
        <dbReference type="ARBA" id="ARBA00004239"/>
    </source>
</evidence>
<evidence type="ECO:0000256" key="4">
    <source>
        <dbReference type="ARBA" id="ARBA00022670"/>
    </source>
</evidence>
<dbReference type="FunCoup" id="A0A6J0C2B1">
    <property type="interactions" value="10"/>
</dbReference>
<comment type="subcellular location">
    <subcellularLocation>
        <location evidence="1">Secreted</location>
        <location evidence="1">Extracellular space</location>
    </subcellularLocation>
</comment>
<dbReference type="PANTHER" id="PTHR24276:SF96">
    <property type="entry name" value="PEPTIDASE S1 DOMAIN-CONTAINING PROTEIN"/>
    <property type="match status" value="1"/>
</dbReference>
<dbReference type="CDD" id="cd00190">
    <property type="entry name" value="Tryp_SPc"/>
    <property type="match status" value="1"/>
</dbReference>
<dbReference type="InterPro" id="IPR001254">
    <property type="entry name" value="Trypsin_dom"/>
</dbReference>
<dbReference type="InterPro" id="IPR018114">
    <property type="entry name" value="TRYPSIN_HIS"/>
</dbReference>
<dbReference type="InterPro" id="IPR001314">
    <property type="entry name" value="Peptidase_S1A"/>
</dbReference>
<dbReference type="InterPro" id="IPR033116">
    <property type="entry name" value="TRYPSIN_SER"/>
</dbReference>
<dbReference type="SMART" id="SM00020">
    <property type="entry name" value="Tryp_SPc"/>
    <property type="match status" value="1"/>
</dbReference>
<dbReference type="GeneID" id="107225447"/>
<keyword evidence="5 9" id="KW-0378">Hydrolase</keyword>
<feature type="chain" id="PRO_5026821778" description="chymotrypsin" evidence="10">
    <location>
        <begin position="23"/>
        <end position="253"/>
    </location>
</feature>
<protein>
    <recommendedName>
        <fullName evidence="8">chymotrypsin</fullName>
        <ecNumber evidence="8">3.4.21.1</ecNumber>
    </recommendedName>
</protein>
<comment type="similarity">
    <text evidence="2">Belongs to the peptidase S1 family.</text>
</comment>
<dbReference type="RefSeq" id="XP_015521411.1">
    <property type="nucleotide sequence ID" value="XM_015665925.2"/>
</dbReference>
<organism evidence="13">
    <name type="scientific">Neodiprion lecontei</name>
    <name type="common">Redheaded pine sawfly</name>
    <dbReference type="NCBI Taxonomy" id="441921"/>
    <lineage>
        <taxon>Eukaryota</taxon>
        <taxon>Metazoa</taxon>
        <taxon>Ecdysozoa</taxon>
        <taxon>Arthropoda</taxon>
        <taxon>Hexapoda</taxon>
        <taxon>Insecta</taxon>
        <taxon>Pterygota</taxon>
        <taxon>Neoptera</taxon>
        <taxon>Endopterygota</taxon>
        <taxon>Hymenoptera</taxon>
        <taxon>Tenthredinoidea</taxon>
        <taxon>Diprionidae</taxon>
        <taxon>Diprioninae</taxon>
        <taxon>Neodiprion</taxon>
    </lineage>
</organism>
<dbReference type="FunFam" id="2.40.10.10:FF:000047">
    <property type="entry name" value="Trypsin eta"/>
    <property type="match status" value="1"/>
</dbReference>
<feature type="signal peptide" evidence="10">
    <location>
        <begin position="1"/>
        <end position="22"/>
    </location>
</feature>
<evidence type="ECO:0000256" key="5">
    <source>
        <dbReference type="ARBA" id="ARBA00022801"/>
    </source>
</evidence>
<reference evidence="13" key="1">
    <citation type="submission" date="2025-08" db="UniProtKB">
        <authorList>
            <consortium name="RefSeq"/>
        </authorList>
    </citation>
    <scope>IDENTIFICATION</scope>
    <source>
        <tissue evidence="13">Thorax and Abdomen</tissue>
    </source>
</reference>
<keyword evidence="12" id="KW-1185">Reference proteome</keyword>
<dbReference type="InterPro" id="IPR009003">
    <property type="entry name" value="Peptidase_S1_PA"/>
</dbReference>
<evidence type="ECO:0000256" key="3">
    <source>
        <dbReference type="ARBA" id="ARBA00022525"/>
    </source>
</evidence>
<accession>A0A6J0C2B1</accession>
<evidence type="ECO:0000256" key="7">
    <source>
        <dbReference type="ARBA" id="ARBA00023157"/>
    </source>
</evidence>
<dbReference type="Proteomes" id="UP000829291">
    <property type="component" value="Chromosome 5"/>
</dbReference>
<keyword evidence="4 9" id="KW-0645">Protease</keyword>
<keyword evidence="3" id="KW-0964">Secreted</keyword>
<dbReference type="EC" id="3.4.21.1" evidence="8"/>
<evidence type="ECO:0000256" key="9">
    <source>
        <dbReference type="RuleBase" id="RU363034"/>
    </source>
</evidence>
<evidence type="ECO:0000256" key="10">
    <source>
        <dbReference type="SAM" id="SignalP"/>
    </source>
</evidence>
<dbReference type="PROSITE" id="PS50240">
    <property type="entry name" value="TRYPSIN_DOM"/>
    <property type="match status" value="1"/>
</dbReference>
<evidence type="ECO:0000313" key="12">
    <source>
        <dbReference type="Proteomes" id="UP000829291"/>
    </source>
</evidence>
<dbReference type="PROSITE" id="PS00134">
    <property type="entry name" value="TRYPSIN_HIS"/>
    <property type="match status" value="1"/>
</dbReference>
<evidence type="ECO:0000256" key="8">
    <source>
        <dbReference type="ARBA" id="ARBA00044036"/>
    </source>
</evidence>
<dbReference type="Pfam" id="PF00089">
    <property type="entry name" value="Trypsin"/>
    <property type="match status" value="1"/>
</dbReference>
<evidence type="ECO:0000256" key="2">
    <source>
        <dbReference type="ARBA" id="ARBA00007664"/>
    </source>
</evidence>
<keyword evidence="6 9" id="KW-0720">Serine protease</keyword>
<dbReference type="SUPFAM" id="SSF50494">
    <property type="entry name" value="Trypsin-like serine proteases"/>
    <property type="match status" value="1"/>
</dbReference>
<sequence>MLRPISAVSLLALSTILSSTVATADVEDDTTKIVGGTSAKDGQFPYQVSLRSKNRHFCGGSIINERWILTAAHCLYGSNNDSVTVVAGTTTLDNGGDSYQSLRLICHPSYSQILIRNDIGLIEVEKPILFTDKVQPVALPIEDSDKPDQTAVLSGWGTTSYPGKTPNELQHITLSVIDQNECLNTSFRVTKSNICTLNKMGEGACHGDSGGPLVSEKVQIGIVSWGTPCAKGKPDVFTRVFSYVDWIANNTNV</sequence>
<evidence type="ECO:0000256" key="6">
    <source>
        <dbReference type="ARBA" id="ARBA00022825"/>
    </source>
</evidence>